<evidence type="ECO:0000256" key="6">
    <source>
        <dbReference type="ARBA" id="ARBA00023180"/>
    </source>
</evidence>
<evidence type="ECO:0000313" key="7">
    <source>
        <dbReference type="EMBL" id="KAJ3644404.1"/>
    </source>
</evidence>
<name>A0AA38HVT1_9CUCU</name>
<dbReference type="EMBL" id="JALNTZ010000007">
    <property type="protein sequence ID" value="KAJ3644404.1"/>
    <property type="molecule type" value="Genomic_DNA"/>
</dbReference>
<sequence length="162" mass="18709">MYQISEDVKKKVYETFERNEQMVEDDVHIIKTWMKTQAHLPEIMGDAHIRNFLNLNKYSIEKTKGKIDMYYTIRSVIPELFELSNPKLDNVKNVFNTSFGVVCAFVSNQQMEEGVGDLTDNLRKGVKDVNTYLDTTKGQIDTLLNVNYGEFEKVLLETINGS</sequence>
<accession>A0AA38HVT1</accession>
<dbReference type="GO" id="GO:1902936">
    <property type="term" value="F:phosphatidylinositol bisphosphate binding"/>
    <property type="evidence" value="ECO:0007669"/>
    <property type="project" value="TreeGrafter"/>
</dbReference>
<keyword evidence="4" id="KW-1133">Transmembrane helix</keyword>
<dbReference type="AlphaFoldDB" id="A0AA38HVT1"/>
<keyword evidence="3" id="KW-0812">Transmembrane</keyword>
<evidence type="ECO:0000256" key="4">
    <source>
        <dbReference type="ARBA" id="ARBA00022989"/>
    </source>
</evidence>
<evidence type="ECO:0000256" key="2">
    <source>
        <dbReference type="ARBA" id="ARBA00006058"/>
    </source>
</evidence>
<evidence type="ECO:0000256" key="3">
    <source>
        <dbReference type="ARBA" id="ARBA00022692"/>
    </source>
</evidence>
<reference evidence="7" key="1">
    <citation type="journal article" date="2023" name="G3 (Bethesda)">
        <title>Whole genome assemblies of Zophobas morio and Tenebrio molitor.</title>
        <authorList>
            <person name="Kaur S."/>
            <person name="Stinson S.A."/>
            <person name="diCenzo G.C."/>
        </authorList>
    </citation>
    <scope>NUCLEOTIDE SEQUENCE</scope>
    <source>
        <strain evidence="7">QUZm001</strain>
    </source>
</reference>
<comment type="subcellular location">
    <subcellularLocation>
        <location evidence="1">Membrane</location>
        <topology evidence="1">Multi-pass membrane protein</topology>
    </subcellularLocation>
</comment>
<evidence type="ECO:0000256" key="5">
    <source>
        <dbReference type="ARBA" id="ARBA00023136"/>
    </source>
</evidence>
<proteinExistence type="inferred from homology"/>
<dbReference type="InterPro" id="IPR036273">
    <property type="entry name" value="CRAL/TRIO_N_dom_sf"/>
</dbReference>
<gene>
    <name evidence="7" type="ORF">Zmor_022138</name>
</gene>
<organism evidence="7 8">
    <name type="scientific">Zophobas morio</name>
    <dbReference type="NCBI Taxonomy" id="2755281"/>
    <lineage>
        <taxon>Eukaryota</taxon>
        <taxon>Metazoa</taxon>
        <taxon>Ecdysozoa</taxon>
        <taxon>Arthropoda</taxon>
        <taxon>Hexapoda</taxon>
        <taxon>Insecta</taxon>
        <taxon>Pterygota</taxon>
        <taxon>Neoptera</taxon>
        <taxon>Endopterygota</taxon>
        <taxon>Coleoptera</taxon>
        <taxon>Polyphaga</taxon>
        <taxon>Cucujiformia</taxon>
        <taxon>Tenebrionidae</taxon>
        <taxon>Zophobas</taxon>
    </lineage>
</organism>
<keyword evidence="5" id="KW-0472">Membrane</keyword>
<dbReference type="SUPFAM" id="SSF46938">
    <property type="entry name" value="CRAL/TRIO N-terminal domain"/>
    <property type="match status" value="1"/>
</dbReference>
<evidence type="ECO:0000313" key="8">
    <source>
        <dbReference type="Proteomes" id="UP001168821"/>
    </source>
</evidence>
<dbReference type="Proteomes" id="UP001168821">
    <property type="component" value="Unassembled WGS sequence"/>
</dbReference>
<dbReference type="InterPro" id="IPR008795">
    <property type="entry name" value="Prominin"/>
</dbReference>
<comment type="similarity">
    <text evidence="2">Belongs to the prominin family.</text>
</comment>
<dbReference type="PANTHER" id="PTHR10174">
    <property type="entry name" value="ALPHA-TOCOPHEROL TRANSFER PROTEIN-RELATED"/>
    <property type="match status" value="1"/>
</dbReference>
<protein>
    <submittedName>
        <fullName evidence="7">Uncharacterized protein</fullName>
    </submittedName>
</protein>
<dbReference type="Pfam" id="PF05478">
    <property type="entry name" value="Prominin"/>
    <property type="match status" value="1"/>
</dbReference>
<evidence type="ECO:0000256" key="1">
    <source>
        <dbReference type="ARBA" id="ARBA00004141"/>
    </source>
</evidence>
<keyword evidence="6" id="KW-0325">Glycoprotein</keyword>
<comment type="caution">
    <text evidence="7">The sequence shown here is derived from an EMBL/GenBank/DDBJ whole genome shotgun (WGS) entry which is preliminary data.</text>
</comment>
<dbReference type="GO" id="GO:0016020">
    <property type="term" value="C:membrane"/>
    <property type="evidence" value="ECO:0007669"/>
    <property type="project" value="UniProtKB-SubCell"/>
</dbReference>
<keyword evidence="8" id="KW-1185">Reference proteome</keyword>
<dbReference type="PANTHER" id="PTHR10174:SF222">
    <property type="entry name" value="GH10083P-RELATED"/>
    <property type="match status" value="1"/>
</dbReference>